<evidence type="ECO:0000256" key="1">
    <source>
        <dbReference type="SAM" id="Phobius"/>
    </source>
</evidence>
<dbReference type="EMBL" id="PDCN02000010">
    <property type="protein sequence ID" value="PIB75352.1"/>
    <property type="molecule type" value="Genomic_DNA"/>
</dbReference>
<keyword evidence="1" id="KW-0812">Transmembrane</keyword>
<keyword evidence="1" id="KW-0472">Membrane</keyword>
<sequence length="149" mass="15475">MTTPAQDAPFVLPAVAFRPARLGVVCLVIAGVVTGVATWMGAPLFGAFFAFGLLLGLINALLVRHAVTSITNEEHPLKAKMAVNSATRLLVFGAIALFMAWYFKPVGLGTPFGLALFEALLVISTSLPVLKKLRAGAGDTGAADVSHDG</sequence>
<feature type="transmembrane region" description="Helical" evidence="1">
    <location>
        <begin position="20"/>
        <end position="39"/>
    </location>
</feature>
<accession>A0A2G5PAI8</accession>
<organism evidence="2 3">
    <name type="scientific">Mycolicibacterium brumae</name>
    <dbReference type="NCBI Taxonomy" id="85968"/>
    <lineage>
        <taxon>Bacteria</taxon>
        <taxon>Bacillati</taxon>
        <taxon>Actinomycetota</taxon>
        <taxon>Actinomycetes</taxon>
        <taxon>Mycobacteriales</taxon>
        <taxon>Mycobacteriaceae</taxon>
        <taxon>Mycolicibacterium</taxon>
    </lineage>
</organism>
<comment type="caution">
    <text evidence="2">The sequence shown here is derived from an EMBL/GenBank/DDBJ whole genome shotgun (WGS) entry which is preliminary data.</text>
</comment>
<proteinExistence type="predicted"/>
<dbReference type="AlphaFoldDB" id="A0A2G5PAI8"/>
<gene>
    <name evidence="2" type="ORF">CQY22_009395</name>
</gene>
<feature type="transmembrane region" description="Helical" evidence="1">
    <location>
        <begin position="109"/>
        <end position="130"/>
    </location>
</feature>
<evidence type="ECO:0008006" key="4">
    <source>
        <dbReference type="Google" id="ProtNLM"/>
    </source>
</evidence>
<keyword evidence="3" id="KW-1185">Reference proteome</keyword>
<dbReference type="STRING" id="85968.GCA_900073015_00935"/>
<dbReference type="RefSeq" id="WP_090586771.1">
    <property type="nucleotide sequence ID" value="NZ_CP104302.1"/>
</dbReference>
<protein>
    <recommendedName>
        <fullName evidence="4">ATP synthase subunit I</fullName>
    </recommendedName>
</protein>
<name>A0A2G5PAI8_9MYCO</name>
<keyword evidence="1" id="KW-1133">Transmembrane helix</keyword>
<feature type="transmembrane region" description="Helical" evidence="1">
    <location>
        <begin position="85"/>
        <end position="103"/>
    </location>
</feature>
<feature type="transmembrane region" description="Helical" evidence="1">
    <location>
        <begin position="45"/>
        <end position="64"/>
    </location>
</feature>
<evidence type="ECO:0000313" key="2">
    <source>
        <dbReference type="EMBL" id="PIB75352.1"/>
    </source>
</evidence>
<reference evidence="2 3" key="1">
    <citation type="journal article" date="2017" name="Infect. Genet. Evol.">
        <title>The new phylogeny of the genus Mycobacterium: The old and the news.</title>
        <authorList>
            <person name="Tortoli E."/>
            <person name="Fedrizzi T."/>
            <person name="Meehan C.J."/>
            <person name="Trovato A."/>
            <person name="Grottola A."/>
            <person name="Giacobazzi E."/>
            <person name="Serpini G.F."/>
            <person name="Tagliazucchi S."/>
            <person name="Fabio A."/>
            <person name="Bettua C."/>
            <person name="Bertorelli R."/>
            <person name="Frascaro F."/>
            <person name="De Sanctis V."/>
            <person name="Pecorari M."/>
            <person name="Jousson O."/>
            <person name="Segata N."/>
            <person name="Cirillo D.M."/>
        </authorList>
    </citation>
    <scope>NUCLEOTIDE SEQUENCE [LARGE SCALE GENOMIC DNA]</scope>
    <source>
        <strain evidence="2 3">CIP1034565</strain>
    </source>
</reference>
<evidence type="ECO:0000313" key="3">
    <source>
        <dbReference type="Proteomes" id="UP000230551"/>
    </source>
</evidence>
<dbReference type="OrthoDB" id="3689128at2"/>
<dbReference type="Proteomes" id="UP000230551">
    <property type="component" value="Unassembled WGS sequence"/>
</dbReference>